<comment type="catalytic activity">
    <reaction evidence="7">
        <text>XTP + H2O = XMP + diphosphate + H(+)</text>
        <dbReference type="Rhea" id="RHEA:28610"/>
        <dbReference type="ChEBI" id="CHEBI:15377"/>
        <dbReference type="ChEBI" id="CHEBI:15378"/>
        <dbReference type="ChEBI" id="CHEBI:33019"/>
        <dbReference type="ChEBI" id="CHEBI:57464"/>
        <dbReference type="ChEBI" id="CHEBI:61314"/>
        <dbReference type="EC" id="3.6.1.66"/>
    </reaction>
</comment>
<comment type="similarity">
    <text evidence="1 7 8">Belongs to the HAM1 NTPase family.</text>
</comment>
<feature type="binding site" evidence="7">
    <location>
        <position position="171"/>
    </location>
    <ligand>
        <name>substrate</name>
    </ligand>
</feature>
<feature type="binding site" evidence="7">
    <location>
        <begin position="8"/>
        <end position="13"/>
    </location>
    <ligand>
        <name>substrate</name>
    </ligand>
</feature>
<organism evidence="9 10">
    <name type="scientific">Rurimicrobium arvi</name>
    <dbReference type="NCBI Taxonomy" id="2049916"/>
    <lineage>
        <taxon>Bacteria</taxon>
        <taxon>Pseudomonadati</taxon>
        <taxon>Bacteroidota</taxon>
        <taxon>Chitinophagia</taxon>
        <taxon>Chitinophagales</taxon>
        <taxon>Chitinophagaceae</taxon>
        <taxon>Rurimicrobium</taxon>
    </lineage>
</organism>
<sequence length="190" mass="21217">MTQLVLASRNKKKIKELAELLSGVQVLSLDDIGFRSEIEEPYLTFRENAWQKANTVFQFCGLNVLADDSGICVPVLNNEPGVLSARYAGEHASDDANLRLLLKNMEGHTDRRAFYKAVLCLFWNGVPNYFEGTCHGMLLRHEQGSGGFGYDPIFVPDGYDASFGELDASVKQQISHRANAMRQLIAFVQQ</sequence>
<accession>A0ABP8N0F9</accession>
<dbReference type="NCBIfam" id="TIGR00042">
    <property type="entry name" value="RdgB/HAM1 family non-canonical purine NTP pyrophosphatase"/>
    <property type="match status" value="1"/>
</dbReference>
<feature type="binding site" evidence="7">
    <location>
        <begin position="176"/>
        <end position="177"/>
    </location>
    <ligand>
        <name>substrate</name>
    </ligand>
</feature>
<evidence type="ECO:0000256" key="8">
    <source>
        <dbReference type="RuleBase" id="RU003781"/>
    </source>
</evidence>
<evidence type="ECO:0000256" key="2">
    <source>
        <dbReference type="ARBA" id="ARBA00022723"/>
    </source>
</evidence>
<dbReference type="InterPro" id="IPR002637">
    <property type="entry name" value="RdgB/HAM1"/>
</dbReference>
<evidence type="ECO:0000256" key="4">
    <source>
        <dbReference type="ARBA" id="ARBA00022801"/>
    </source>
</evidence>
<protein>
    <recommendedName>
        <fullName evidence="7">dITP/XTP pyrophosphatase</fullName>
        <ecNumber evidence="7">3.6.1.66</ecNumber>
    </recommendedName>
    <alternativeName>
        <fullName evidence="7">Non-canonical purine NTP pyrophosphatase</fullName>
    </alternativeName>
    <alternativeName>
        <fullName evidence="7">Non-standard purine NTP pyrophosphatase</fullName>
    </alternativeName>
    <alternativeName>
        <fullName evidence="7">Nucleoside-triphosphate diphosphatase</fullName>
    </alternativeName>
    <alternativeName>
        <fullName evidence="7">Nucleoside-triphosphate pyrophosphatase</fullName>
        <shortName evidence="7">NTPase</shortName>
    </alternativeName>
</protein>
<feature type="active site" description="Proton acceptor" evidence="7">
    <location>
        <position position="68"/>
    </location>
</feature>
<comment type="catalytic activity">
    <reaction evidence="7">
        <text>dITP + H2O = dIMP + diphosphate + H(+)</text>
        <dbReference type="Rhea" id="RHEA:28342"/>
        <dbReference type="ChEBI" id="CHEBI:15377"/>
        <dbReference type="ChEBI" id="CHEBI:15378"/>
        <dbReference type="ChEBI" id="CHEBI:33019"/>
        <dbReference type="ChEBI" id="CHEBI:61194"/>
        <dbReference type="ChEBI" id="CHEBI:61382"/>
        <dbReference type="EC" id="3.6.1.66"/>
    </reaction>
</comment>
<comment type="subunit">
    <text evidence="7">Homodimer.</text>
</comment>
<comment type="cofactor">
    <cofactor evidence="7">
        <name>Mg(2+)</name>
        <dbReference type="ChEBI" id="CHEBI:18420"/>
    </cofactor>
    <text evidence="7">Binds 1 Mg(2+) ion per subunit.</text>
</comment>
<dbReference type="PANTHER" id="PTHR11067">
    <property type="entry name" value="INOSINE TRIPHOSPHATE PYROPHOSPHATASE/HAM1 PROTEIN"/>
    <property type="match status" value="1"/>
</dbReference>
<feature type="binding site" evidence="7">
    <location>
        <position position="68"/>
    </location>
    <ligand>
        <name>Mg(2+)</name>
        <dbReference type="ChEBI" id="CHEBI:18420"/>
    </ligand>
</feature>
<dbReference type="InterPro" id="IPR029001">
    <property type="entry name" value="ITPase-like_fam"/>
</dbReference>
<evidence type="ECO:0000313" key="10">
    <source>
        <dbReference type="Proteomes" id="UP001501410"/>
    </source>
</evidence>
<dbReference type="SUPFAM" id="SSF52972">
    <property type="entry name" value="ITPase-like"/>
    <property type="match status" value="1"/>
</dbReference>
<evidence type="ECO:0000256" key="6">
    <source>
        <dbReference type="ARBA" id="ARBA00023080"/>
    </source>
</evidence>
<evidence type="ECO:0000256" key="3">
    <source>
        <dbReference type="ARBA" id="ARBA00022741"/>
    </source>
</evidence>
<comment type="catalytic activity">
    <reaction evidence="7">
        <text>ITP + H2O = IMP + diphosphate + H(+)</text>
        <dbReference type="Rhea" id="RHEA:29399"/>
        <dbReference type="ChEBI" id="CHEBI:15377"/>
        <dbReference type="ChEBI" id="CHEBI:15378"/>
        <dbReference type="ChEBI" id="CHEBI:33019"/>
        <dbReference type="ChEBI" id="CHEBI:58053"/>
        <dbReference type="ChEBI" id="CHEBI:61402"/>
        <dbReference type="EC" id="3.6.1.66"/>
    </reaction>
</comment>
<dbReference type="EC" id="3.6.1.66" evidence="7"/>
<feature type="binding site" evidence="7">
    <location>
        <begin position="148"/>
        <end position="151"/>
    </location>
    <ligand>
        <name>substrate</name>
    </ligand>
</feature>
<name>A0ABP8N0F9_9BACT</name>
<comment type="function">
    <text evidence="7">Pyrophosphatase that catalyzes the hydrolysis of nucleoside triphosphates to their monophosphate derivatives, with a high preference for the non-canonical purine nucleotides XTP (xanthosine triphosphate), dITP (deoxyinosine triphosphate) and ITP. Seems to function as a house-cleaning enzyme that removes non-canonical purine nucleotides from the nucleotide pool, thus preventing their incorporation into DNA/RNA and avoiding chromosomal lesions.</text>
</comment>
<evidence type="ECO:0000256" key="7">
    <source>
        <dbReference type="HAMAP-Rule" id="MF_01405"/>
    </source>
</evidence>
<comment type="caution">
    <text evidence="9">The sequence shown here is derived from an EMBL/GenBank/DDBJ whole genome shotgun (WGS) entry which is preliminary data.</text>
</comment>
<dbReference type="HAMAP" id="MF_01405">
    <property type="entry name" value="Non_canon_purine_NTPase"/>
    <property type="match status" value="1"/>
</dbReference>
<evidence type="ECO:0000313" key="9">
    <source>
        <dbReference type="EMBL" id="GAA4457210.1"/>
    </source>
</evidence>
<reference evidence="10" key="1">
    <citation type="journal article" date="2019" name="Int. J. Syst. Evol. Microbiol.">
        <title>The Global Catalogue of Microorganisms (GCM) 10K type strain sequencing project: providing services to taxonomists for standard genome sequencing and annotation.</title>
        <authorList>
            <consortium name="The Broad Institute Genomics Platform"/>
            <consortium name="The Broad Institute Genome Sequencing Center for Infectious Disease"/>
            <person name="Wu L."/>
            <person name="Ma J."/>
        </authorList>
    </citation>
    <scope>NUCLEOTIDE SEQUENCE [LARGE SCALE GENOMIC DNA]</scope>
    <source>
        <strain evidence="10">JCM 31921</strain>
    </source>
</reference>
<dbReference type="PANTHER" id="PTHR11067:SF9">
    <property type="entry name" value="INOSINE TRIPHOSPHATE PYROPHOSPHATASE"/>
    <property type="match status" value="1"/>
</dbReference>
<dbReference type="Proteomes" id="UP001501410">
    <property type="component" value="Unassembled WGS sequence"/>
</dbReference>
<evidence type="ECO:0000256" key="5">
    <source>
        <dbReference type="ARBA" id="ARBA00022842"/>
    </source>
</evidence>
<keyword evidence="5 7" id="KW-0460">Magnesium</keyword>
<gene>
    <name evidence="9" type="ORF">GCM10023092_23710</name>
</gene>
<dbReference type="EMBL" id="BAABEZ010000022">
    <property type="protein sequence ID" value="GAA4457210.1"/>
    <property type="molecule type" value="Genomic_DNA"/>
</dbReference>
<feature type="binding site" evidence="7">
    <location>
        <position position="39"/>
    </location>
    <ligand>
        <name>Mg(2+)</name>
        <dbReference type="ChEBI" id="CHEBI:18420"/>
    </ligand>
</feature>
<dbReference type="RefSeq" id="WP_344827315.1">
    <property type="nucleotide sequence ID" value="NZ_BAABEZ010000022.1"/>
</dbReference>
<feature type="binding site" evidence="7">
    <location>
        <position position="69"/>
    </location>
    <ligand>
        <name>substrate</name>
    </ligand>
</feature>
<dbReference type="Pfam" id="PF01725">
    <property type="entry name" value="Ham1p_like"/>
    <property type="match status" value="1"/>
</dbReference>
<dbReference type="Gene3D" id="3.90.950.10">
    <property type="match status" value="1"/>
</dbReference>
<proteinExistence type="inferred from homology"/>
<evidence type="ECO:0000256" key="1">
    <source>
        <dbReference type="ARBA" id="ARBA00008023"/>
    </source>
</evidence>
<keyword evidence="4 7" id="KW-0378">Hydrolase</keyword>
<keyword evidence="3 7" id="KW-0547">Nucleotide-binding</keyword>
<keyword evidence="2 7" id="KW-0479">Metal-binding</keyword>
<keyword evidence="10" id="KW-1185">Reference proteome</keyword>
<dbReference type="InterPro" id="IPR020922">
    <property type="entry name" value="dITP/XTP_pyrophosphatase"/>
</dbReference>
<keyword evidence="6 7" id="KW-0546">Nucleotide metabolism</keyword>
<dbReference type="CDD" id="cd00515">
    <property type="entry name" value="HAM1"/>
    <property type="match status" value="1"/>
</dbReference>